<evidence type="ECO:0000313" key="3">
    <source>
        <dbReference type="EMBL" id="CAB4139977.1"/>
    </source>
</evidence>
<keyword evidence="2" id="KW-1133">Transmembrane helix</keyword>
<accession>A0A6J5M3M5</accession>
<sequence>MSEITPQLLWSLVSVVLIAPLAWFLKGSIDRVNGIEIVLRKTREEILRDYVTKAEIAKDMNRLLDRFDRLEQKIDNLLTSSRNGAD</sequence>
<dbReference type="EMBL" id="LR796371">
    <property type="protein sequence ID" value="CAB4139977.1"/>
    <property type="molecule type" value="Genomic_DNA"/>
</dbReference>
<keyword evidence="2" id="KW-0472">Membrane</keyword>
<evidence type="ECO:0000256" key="1">
    <source>
        <dbReference type="SAM" id="Coils"/>
    </source>
</evidence>
<gene>
    <name evidence="3" type="ORF">UFOVP397_13</name>
</gene>
<name>A0A6J5M3M5_9CAUD</name>
<feature type="coiled-coil region" evidence="1">
    <location>
        <begin position="53"/>
        <end position="80"/>
    </location>
</feature>
<feature type="transmembrane region" description="Helical" evidence="2">
    <location>
        <begin position="6"/>
        <end position="25"/>
    </location>
</feature>
<proteinExistence type="predicted"/>
<reference evidence="3" key="1">
    <citation type="submission" date="2020-04" db="EMBL/GenBank/DDBJ databases">
        <authorList>
            <person name="Chiriac C."/>
            <person name="Salcher M."/>
            <person name="Ghai R."/>
            <person name="Kavagutti S V."/>
        </authorList>
    </citation>
    <scope>NUCLEOTIDE SEQUENCE</scope>
</reference>
<keyword evidence="1" id="KW-0175">Coiled coil</keyword>
<organism evidence="3">
    <name type="scientific">uncultured Caudovirales phage</name>
    <dbReference type="NCBI Taxonomy" id="2100421"/>
    <lineage>
        <taxon>Viruses</taxon>
        <taxon>Duplodnaviria</taxon>
        <taxon>Heunggongvirae</taxon>
        <taxon>Uroviricota</taxon>
        <taxon>Caudoviricetes</taxon>
        <taxon>Peduoviridae</taxon>
        <taxon>Maltschvirus</taxon>
        <taxon>Maltschvirus maltsch</taxon>
    </lineage>
</organism>
<protein>
    <submittedName>
        <fullName evidence="3">Uncharacterized protein</fullName>
    </submittedName>
</protein>
<keyword evidence="2" id="KW-0812">Transmembrane</keyword>
<evidence type="ECO:0000256" key="2">
    <source>
        <dbReference type="SAM" id="Phobius"/>
    </source>
</evidence>